<evidence type="ECO:0000256" key="1">
    <source>
        <dbReference type="SAM" id="MobiDB-lite"/>
    </source>
</evidence>
<dbReference type="EMBL" id="CP136890">
    <property type="protein sequence ID" value="WOK92275.1"/>
    <property type="molecule type" value="Genomic_DNA"/>
</dbReference>
<evidence type="ECO:0000313" key="2">
    <source>
        <dbReference type="EMBL" id="WOK92275.1"/>
    </source>
</evidence>
<feature type="region of interest" description="Disordered" evidence="1">
    <location>
        <begin position="87"/>
        <end position="125"/>
    </location>
</feature>
<gene>
    <name evidence="2" type="ORF">Cni_G00966</name>
</gene>
<protein>
    <submittedName>
        <fullName evidence="2">Uncharacterized protein</fullName>
    </submittedName>
</protein>
<feature type="compositionally biased region" description="Basic and acidic residues" evidence="1">
    <location>
        <begin position="115"/>
        <end position="125"/>
    </location>
</feature>
<keyword evidence="3" id="KW-1185">Reference proteome</keyword>
<name>A0AAQ3Q0E1_9LILI</name>
<dbReference type="AlphaFoldDB" id="A0AAQ3Q0E1"/>
<reference evidence="2 3" key="1">
    <citation type="submission" date="2023-10" db="EMBL/GenBank/DDBJ databases">
        <title>Chromosome-scale genome assembly provides insights into flower coloration mechanisms of Canna indica.</title>
        <authorList>
            <person name="Li C."/>
        </authorList>
    </citation>
    <scope>NUCLEOTIDE SEQUENCE [LARGE SCALE GENOMIC DNA]</scope>
    <source>
        <tissue evidence="2">Flower</tissue>
    </source>
</reference>
<dbReference type="Proteomes" id="UP001327560">
    <property type="component" value="Chromosome 1"/>
</dbReference>
<organism evidence="2 3">
    <name type="scientific">Canna indica</name>
    <name type="common">Indian-shot</name>
    <dbReference type="NCBI Taxonomy" id="4628"/>
    <lineage>
        <taxon>Eukaryota</taxon>
        <taxon>Viridiplantae</taxon>
        <taxon>Streptophyta</taxon>
        <taxon>Embryophyta</taxon>
        <taxon>Tracheophyta</taxon>
        <taxon>Spermatophyta</taxon>
        <taxon>Magnoliopsida</taxon>
        <taxon>Liliopsida</taxon>
        <taxon>Zingiberales</taxon>
        <taxon>Cannaceae</taxon>
        <taxon>Canna</taxon>
    </lineage>
</organism>
<evidence type="ECO:0000313" key="3">
    <source>
        <dbReference type="Proteomes" id="UP001327560"/>
    </source>
</evidence>
<feature type="compositionally biased region" description="Basic residues" evidence="1">
    <location>
        <begin position="100"/>
        <end position="109"/>
    </location>
</feature>
<proteinExistence type="predicted"/>
<accession>A0AAQ3Q0E1</accession>
<sequence length="125" mass="14391">MEDLGGSFRLHRSNSFHVRTVGRSHSSRMLLESSVSSECAQVAKYERLSLSTRSSDEPRQRGPRVGVWRLLTDAFARTISELPAAAYNSKATEMSAEKKEKKKKKKKRWSSWLPDPDRRWPVQGW</sequence>